<dbReference type="PROSITE" id="PS00211">
    <property type="entry name" value="ABC_TRANSPORTER_1"/>
    <property type="match status" value="1"/>
</dbReference>
<dbReference type="GO" id="GO:0016887">
    <property type="term" value="F:ATP hydrolysis activity"/>
    <property type="evidence" value="ECO:0007669"/>
    <property type="project" value="InterPro"/>
</dbReference>
<dbReference type="InterPro" id="IPR017871">
    <property type="entry name" value="ABC_transporter-like_CS"/>
</dbReference>
<keyword evidence="1" id="KW-0813">Transport</keyword>
<dbReference type="GO" id="GO:0005524">
    <property type="term" value="F:ATP binding"/>
    <property type="evidence" value="ECO:0007669"/>
    <property type="project" value="UniProtKB-KW"/>
</dbReference>
<dbReference type="InterPro" id="IPR003439">
    <property type="entry name" value="ABC_transporter-like_ATP-bd"/>
</dbReference>
<dbReference type="EMBL" id="QFFZ01000019">
    <property type="protein sequence ID" value="TEB10983.1"/>
    <property type="molecule type" value="Genomic_DNA"/>
</dbReference>
<dbReference type="InterPro" id="IPR050319">
    <property type="entry name" value="ABC_transp_ATP-bind"/>
</dbReference>
<dbReference type="InterPro" id="IPR027417">
    <property type="entry name" value="P-loop_NTPase"/>
</dbReference>
<comment type="caution">
    <text evidence="5">The sequence shown here is derived from an EMBL/GenBank/DDBJ whole genome shotgun (WGS) entry which is preliminary data.</text>
</comment>
<organism evidence="5 6">
    <name type="scientific">Pelotomaculum propionicicum</name>
    <dbReference type="NCBI Taxonomy" id="258475"/>
    <lineage>
        <taxon>Bacteria</taxon>
        <taxon>Bacillati</taxon>
        <taxon>Bacillota</taxon>
        <taxon>Clostridia</taxon>
        <taxon>Eubacteriales</taxon>
        <taxon>Desulfotomaculaceae</taxon>
        <taxon>Pelotomaculum</taxon>
    </lineage>
</organism>
<dbReference type="GO" id="GO:0055085">
    <property type="term" value="P:transmembrane transport"/>
    <property type="evidence" value="ECO:0007669"/>
    <property type="project" value="UniProtKB-ARBA"/>
</dbReference>
<dbReference type="InterPro" id="IPR003593">
    <property type="entry name" value="AAA+_ATPase"/>
</dbReference>
<dbReference type="Gene3D" id="3.40.50.300">
    <property type="entry name" value="P-loop containing nucleotide triphosphate hydrolases"/>
    <property type="match status" value="1"/>
</dbReference>
<sequence length="264" mass="28905">MNILLEAVGLNKKFNGNTTVLNNVCLKIRRGGIAALIGESGGGKTTLCRVFTGLEKASSGKVLFKGKELGTLRGRSFDDCASLQYIFQDPYAALEEESTVSSVLQEPVNMCSRRGRDYMPPQEALTWAGLAGAAFLGRKIKTLSGGQRQRVSLARSLITRPDLIIADECTAMLDAQAAAEIGRIFKKLNQKLGLSFLIVTHDAQFLYQVVDYIYVLHEGAIVEAGPKDRVLNIPSAGYTREYMESMWEIEGGGLIEQDHLCQPQ</sequence>
<dbReference type="SUPFAM" id="SSF52540">
    <property type="entry name" value="P-loop containing nucleoside triphosphate hydrolases"/>
    <property type="match status" value="1"/>
</dbReference>
<keyword evidence="2" id="KW-0547">Nucleotide-binding</keyword>
<keyword evidence="3 5" id="KW-0067">ATP-binding</keyword>
<protein>
    <submittedName>
        <fullName evidence="5">Oligopeptide transport ATP-binding protein OppF</fullName>
    </submittedName>
</protein>
<dbReference type="AlphaFoldDB" id="A0A4Y7RQ64"/>
<keyword evidence="6" id="KW-1185">Reference proteome</keyword>
<evidence type="ECO:0000313" key="6">
    <source>
        <dbReference type="Proteomes" id="UP000297597"/>
    </source>
</evidence>
<gene>
    <name evidence="5" type="primary">oppF_1</name>
    <name evidence="5" type="ORF">Pmgp_01999</name>
</gene>
<dbReference type="PANTHER" id="PTHR43776">
    <property type="entry name" value="TRANSPORT ATP-BINDING PROTEIN"/>
    <property type="match status" value="1"/>
</dbReference>
<evidence type="ECO:0000256" key="2">
    <source>
        <dbReference type="ARBA" id="ARBA00022741"/>
    </source>
</evidence>
<dbReference type="OrthoDB" id="9779287at2"/>
<accession>A0A4Y7RQ64</accession>
<dbReference type="Pfam" id="PF00005">
    <property type="entry name" value="ABC_tran"/>
    <property type="match status" value="1"/>
</dbReference>
<proteinExistence type="predicted"/>
<evidence type="ECO:0000259" key="4">
    <source>
        <dbReference type="PROSITE" id="PS50893"/>
    </source>
</evidence>
<name>A0A4Y7RQ64_9FIRM</name>
<dbReference type="PROSITE" id="PS50893">
    <property type="entry name" value="ABC_TRANSPORTER_2"/>
    <property type="match status" value="1"/>
</dbReference>
<feature type="domain" description="ABC transporter" evidence="4">
    <location>
        <begin position="5"/>
        <end position="243"/>
    </location>
</feature>
<evidence type="ECO:0000313" key="5">
    <source>
        <dbReference type="EMBL" id="TEB10983.1"/>
    </source>
</evidence>
<evidence type="ECO:0000256" key="1">
    <source>
        <dbReference type="ARBA" id="ARBA00022448"/>
    </source>
</evidence>
<evidence type="ECO:0000256" key="3">
    <source>
        <dbReference type="ARBA" id="ARBA00022840"/>
    </source>
</evidence>
<reference evidence="5 6" key="1">
    <citation type="journal article" date="2018" name="Environ. Microbiol.">
        <title>Novel energy conservation strategies and behaviour of Pelotomaculum schinkii driving syntrophic propionate catabolism.</title>
        <authorList>
            <person name="Hidalgo-Ahumada C.A.P."/>
            <person name="Nobu M.K."/>
            <person name="Narihiro T."/>
            <person name="Tamaki H."/>
            <person name="Liu W.T."/>
            <person name="Kamagata Y."/>
            <person name="Stams A.J.M."/>
            <person name="Imachi H."/>
            <person name="Sousa D.Z."/>
        </authorList>
    </citation>
    <scope>NUCLEOTIDE SEQUENCE [LARGE SCALE GENOMIC DNA]</scope>
    <source>
        <strain evidence="5 6">MGP</strain>
    </source>
</reference>
<dbReference type="RefSeq" id="WP_134213840.1">
    <property type="nucleotide sequence ID" value="NZ_QFFZ01000019.1"/>
</dbReference>
<dbReference type="Proteomes" id="UP000297597">
    <property type="component" value="Unassembled WGS sequence"/>
</dbReference>
<dbReference type="SMART" id="SM00382">
    <property type="entry name" value="AAA"/>
    <property type="match status" value="1"/>
</dbReference>